<dbReference type="EC" id="1.1.1.284" evidence="1"/>
<gene>
    <name evidence="1" type="ORF">HBJ55_03975</name>
</gene>
<comment type="caution">
    <text evidence="1">The sequence shown here is derived from an EMBL/GenBank/DDBJ whole genome shotgun (WGS) entry which is preliminary data.</text>
</comment>
<dbReference type="SUPFAM" id="SSF50129">
    <property type="entry name" value="GroES-like"/>
    <property type="match status" value="1"/>
</dbReference>
<accession>A0ABX0PMT2</accession>
<dbReference type="Proteomes" id="UP001318321">
    <property type="component" value="Unassembled WGS sequence"/>
</dbReference>
<reference evidence="1 2" key="1">
    <citation type="submission" date="2020-03" db="EMBL/GenBank/DDBJ databases">
        <title>Identification of Halomonas strains.</title>
        <authorList>
            <person name="Xiao Z."/>
            <person name="Dong F."/>
            <person name="Wang Z."/>
            <person name="Zhao J.-Y."/>
        </authorList>
    </citation>
    <scope>NUCLEOTIDE SEQUENCE [LARGE SCALE GENOMIC DNA]</scope>
    <source>
        <strain evidence="1 2">DX6</strain>
    </source>
</reference>
<dbReference type="InterPro" id="IPR011032">
    <property type="entry name" value="GroES-like_sf"/>
</dbReference>
<sequence length="44" mass="4605">MKSRAAVALEAGKPLELTEIDVQDPKAGEVLVRIAATSVCHTDA</sequence>
<evidence type="ECO:0000313" key="2">
    <source>
        <dbReference type="Proteomes" id="UP001318321"/>
    </source>
</evidence>
<feature type="non-terminal residue" evidence="1">
    <location>
        <position position="44"/>
    </location>
</feature>
<proteinExistence type="predicted"/>
<keyword evidence="1" id="KW-0560">Oxidoreductase</keyword>
<protein>
    <submittedName>
        <fullName evidence="1">S-(Hydroxymethyl)glutathione dehydrogenase</fullName>
        <ecNumber evidence="1">1.1.1.284</ecNumber>
    </submittedName>
</protein>
<organism evidence="1 2">
    <name type="scientific">Billgrantia bachuensis</name>
    <dbReference type="NCBI Taxonomy" id="2717286"/>
    <lineage>
        <taxon>Bacteria</taxon>
        <taxon>Pseudomonadati</taxon>
        <taxon>Pseudomonadota</taxon>
        <taxon>Gammaproteobacteria</taxon>
        <taxon>Oceanospirillales</taxon>
        <taxon>Halomonadaceae</taxon>
        <taxon>Billgrantia</taxon>
    </lineage>
</organism>
<dbReference type="Gene3D" id="3.90.180.10">
    <property type="entry name" value="Medium-chain alcohol dehydrogenases, catalytic domain"/>
    <property type="match status" value="1"/>
</dbReference>
<evidence type="ECO:0000313" key="1">
    <source>
        <dbReference type="EMBL" id="NIC04582.1"/>
    </source>
</evidence>
<keyword evidence="2" id="KW-1185">Reference proteome</keyword>
<dbReference type="EMBL" id="JAAQTO010000009">
    <property type="protein sequence ID" value="NIC04582.1"/>
    <property type="molecule type" value="Genomic_DNA"/>
</dbReference>
<dbReference type="GO" id="GO:0051903">
    <property type="term" value="F:S-(hydroxymethyl)glutathione dehydrogenase [NAD(P)+] activity"/>
    <property type="evidence" value="ECO:0007669"/>
    <property type="project" value="UniProtKB-EC"/>
</dbReference>
<name>A0ABX0PMT2_9GAMM</name>